<dbReference type="AlphaFoldDB" id="A0A0E2B4B5"/>
<dbReference type="Proteomes" id="UP000006253">
    <property type="component" value="Unassembled WGS sequence"/>
</dbReference>
<evidence type="ECO:0000313" key="2">
    <source>
        <dbReference type="Proteomes" id="UP000006253"/>
    </source>
</evidence>
<proteinExistence type="predicted"/>
<name>A0A0E2B4B5_9LEPT</name>
<dbReference type="EMBL" id="AHMY02000036">
    <property type="protein sequence ID" value="EKO16005.1"/>
    <property type="molecule type" value="Genomic_DNA"/>
</dbReference>
<protein>
    <submittedName>
        <fullName evidence="1">Uncharacterized protein</fullName>
    </submittedName>
</protein>
<sequence>MLSSILILRSYPTCGVGYGRERSALVSPHRSLSRYTEFTFFLY</sequence>
<evidence type="ECO:0000313" key="1">
    <source>
        <dbReference type="EMBL" id="EKO16005.1"/>
    </source>
</evidence>
<reference evidence="1 2" key="1">
    <citation type="submission" date="2012-10" db="EMBL/GenBank/DDBJ databases">
        <authorList>
            <person name="Harkins D.M."/>
            <person name="Durkin A.S."/>
            <person name="Brinkac L.M."/>
            <person name="Selengut J.D."/>
            <person name="Sanka R."/>
            <person name="DePew J."/>
            <person name="Purushe J."/>
            <person name="Peacock S.J."/>
            <person name="Thaipadungpanit J."/>
            <person name="Wuthiekanun V.W."/>
            <person name="Day N.P."/>
            <person name="Vinetz J.M."/>
            <person name="Sutton G.G."/>
            <person name="Nelson W.C."/>
            <person name="Fouts D.E."/>
        </authorList>
    </citation>
    <scope>NUCLEOTIDE SEQUENCE [LARGE SCALE GENOMIC DNA]</scope>
    <source>
        <strain evidence="1 2">H1</strain>
    </source>
</reference>
<gene>
    <name evidence="1" type="ORF">LEP1GSC081_4145</name>
</gene>
<comment type="caution">
    <text evidence="1">The sequence shown here is derived from an EMBL/GenBank/DDBJ whole genome shotgun (WGS) entry which is preliminary data.</text>
</comment>
<organism evidence="1 2">
    <name type="scientific">Leptospira kirschneri str. H1</name>
    <dbReference type="NCBI Taxonomy" id="1049966"/>
    <lineage>
        <taxon>Bacteria</taxon>
        <taxon>Pseudomonadati</taxon>
        <taxon>Spirochaetota</taxon>
        <taxon>Spirochaetia</taxon>
        <taxon>Leptospirales</taxon>
        <taxon>Leptospiraceae</taxon>
        <taxon>Leptospira</taxon>
    </lineage>
</organism>
<accession>A0A0E2B4B5</accession>